<dbReference type="Pfam" id="PF22574">
    <property type="entry name" value="SPMIP8"/>
    <property type="match status" value="1"/>
</dbReference>
<sequence>MEVVRIEQPVRVKLAAVKQQLWHPLVPTQRHIDRDNVMQKMSDEHCQTSLILTPEIRQVLLENASKERQSYLYGKSEESSDRFVKERNKWNERFKASLPMVHSKSAYQEMNFSSRLQWAWQMHPAINLPPPNVCSTKRVYPSGELGAFRQSTTYNMNRAWRP</sequence>
<gene>
    <name evidence="1" type="ORF">Ciccas_011201</name>
</gene>
<dbReference type="Proteomes" id="UP001626550">
    <property type="component" value="Unassembled WGS sequence"/>
</dbReference>
<dbReference type="AlphaFoldDB" id="A0ABD2PWN7"/>
<protein>
    <submittedName>
        <fullName evidence="1">Uncharacterized protein</fullName>
    </submittedName>
</protein>
<keyword evidence="2" id="KW-1185">Reference proteome</keyword>
<dbReference type="PANTHER" id="PTHR35348:SF1">
    <property type="entry name" value="TESTIS, PROSTATE AND PLACENTA-EXPRESSED PROTEIN"/>
    <property type="match status" value="1"/>
</dbReference>
<evidence type="ECO:0000313" key="1">
    <source>
        <dbReference type="EMBL" id="KAL3310236.1"/>
    </source>
</evidence>
<comment type="caution">
    <text evidence="1">The sequence shown here is derived from an EMBL/GenBank/DDBJ whole genome shotgun (WGS) entry which is preliminary data.</text>
</comment>
<reference evidence="1 2" key="1">
    <citation type="submission" date="2024-11" db="EMBL/GenBank/DDBJ databases">
        <title>Adaptive evolution of stress response genes in parasites aligns with host niche diversity.</title>
        <authorList>
            <person name="Hahn C."/>
            <person name="Resl P."/>
        </authorList>
    </citation>
    <scope>NUCLEOTIDE SEQUENCE [LARGE SCALE GENOMIC DNA]</scope>
    <source>
        <strain evidence="1">EGGRZ-B1_66</strain>
        <tissue evidence="1">Body</tissue>
    </source>
</reference>
<dbReference type="InterPro" id="IPR034584">
    <property type="entry name" value="SPMIP8"/>
</dbReference>
<organism evidence="1 2">
    <name type="scientific">Cichlidogyrus casuarinus</name>
    <dbReference type="NCBI Taxonomy" id="1844966"/>
    <lineage>
        <taxon>Eukaryota</taxon>
        <taxon>Metazoa</taxon>
        <taxon>Spiralia</taxon>
        <taxon>Lophotrochozoa</taxon>
        <taxon>Platyhelminthes</taxon>
        <taxon>Monogenea</taxon>
        <taxon>Monopisthocotylea</taxon>
        <taxon>Dactylogyridea</taxon>
        <taxon>Ancyrocephalidae</taxon>
        <taxon>Cichlidogyrus</taxon>
    </lineage>
</organism>
<dbReference type="PANTHER" id="PTHR35348">
    <property type="entry name" value="TESTIS, PROSTATE AND PLACENTA-EXPRESSED PROTEIN"/>
    <property type="match status" value="1"/>
</dbReference>
<evidence type="ECO:0000313" key="2">
    <source>
        <dbReference type="Proteomes" id="UP001626550"/>
    </source>
</evidence>
<name>A0ABD2PWN7_9PLAT</name>
<proteinExistence type="predicted"/>
<dbReference type="EMBL" id="JBJKFK010003125">
    <property type="protein sequence ID" value="KAL3310236.1"/>
    <property type="molecule type" value="Genomic_DNA"/>
</dbReference>
<accession>A0ABD2PWN7</accession>